<dbReference type="Gene3D" id="2.102.10.10">
    <property type="entry name" value="Rieske [2Fe-2S] iron-sulphur domain"/>
    <property type="match status" value="1"/>
</dbReference>
<dbReference type="Pfam" id="PF00355">
    <property type="entry name" value="Rieske"/>
    <property type="match status" value="1"/>
</dbReference>
<comment type="caution">
    <text evidence="6">The sequence shown here is derived from an EMBL/GenBank/DDBJ whole genome shotgun (WGS) entry which is preliminary data.</text>
</comment>
<dbReference type="PANTHER" id="PTHR21496">
    <property type="entry name" value="FERREDOXIN-RELATED"/>
    <property type="match status" value="1"/>
</dbReference>
<dbReference type="PROSITE" id="PS51296">
    <property type="entry name" value="RIESKE"/>
    <property type="match status" value="1"/>
</dbReference>
<organism evidence="6 7">
    <name type="scientific">Parachlamydia acanthamoebae</name>
    <dbReference type="NCBI Taxonomy" id="83552"/>
    <lineage>
        <taxon>Bacteria</taxon>
        <taxon>Pseudomonadati</taxon>
        <taxon>Chlamydiota</taxon>
        <taxon>Chlamydiia</taxon>
        <taxon>Parachlamydiales</taxon>
        <taxon>Parachlamydiaceae</taxon>
        <taxon>Parachlamydia</taxon>
    </lineage>
</organism>
<keyword evidence="3" id="KW-0408">Iron</keyword>
<reference evidence="6 7" key="1">
    <citation type="journal article" date="2014" name="Mol. Biol. Evol.">
        <title>Massive expansion of Ubiquitination-related gene families within the Chlamydiae.</title>
        <authorList>
            <person name="Domman D."/>
            <person name="Collingro A."/>
            <person name="Lagkouvardos I."/>
            <person name="Gehre L."/>
            <person name="Weinmaier T."/>
            <person name="Rattei T."/>
            <person name="Subtil A."/>
            <person name="Horn M."/>
        </authorList>
    </citation>
    <scope>NUCLEOTIDE SEQUENCE [LARGE SCALE GENOMIC DNA]</scope>
    <source>
        <strain evidence="6 7">OEW1</strain>
    </source>
</reference>
<evidence type="ECO:0000256" key="1">
    <source>
        <dbReference type="ARBA" id="ARBA00022714"/>
    </source>
</evidence>
<name>A0A0C1EMU2_9BACT</name>
<gene>
    <name evidence="6" type="ORF">DB43_GB00160</name>
</gene>
<accession>A0A0C1EMU2</accession>
<keyword evidence="2" id="KW-0479">Metal-binding</keyword>
<sequence length="111" mass="12092">MIMTIKKNINQDCTKLGLVSDIPEGKSIIVEGPEGLQIALFKLNGEVFALDNACPHMGGPLGEGCIEHGAVTCPWHGWQFDIQTGYCENMPGENARKIPIHVEDGVIYLVD</sequence>
<evidence type="ECO:0000259" key="5">
    <source>
        <dbReference type="PROSITE" id="PS51296"/>
    </source>
</evidence>
<dbReference type="EMBL" id="JSAM01000071">
    <property type="protein sequence ID" value="KIA77654.1"/>
    <property type="molecule type" value="Genomic_DNA"/>
</dbReference>
<proteinExistence type="predicted"/>
<dbReference type="InterPro" id="IPR017941">
    <property type="entry name" value="Rieske_2Fe-2S"/>
</dbReference>
<feature type="domain" description="Rieske" evidence="5">
    <location>
        <begin position="14"/>
        <end position="109"/>
    </location>
</feature>
<evidence type="ECO:0000313" key="7">
    <source>
        <dbReference type="Proteomes" id="UP000031307"/>
    </source>
</evidence>
<keyword evidence="4" id="KW-0411">Iron-sulfur</keyword>
<dbReference type="InterPro" id="IPR036922">
    <property type="entry name" value="Rieske_2Fe-2S_sf"/>
</dbReference>
<dbReference type="GO" id="GO:0046872">
    <property type="term" value="F:metal ion binding"/>
    <property type="evidence" value="ECO:0007669"/>
    <property type="project" value="UniProtKB-KW"/>
</dbReference>
<dbReference type="GO" id="GO:0051537">
    <property type="term" value="F:2 iron, 2 sulfur cluster binding"/>
    <property type="evidence" value="ECO:0007669"/>
    <property type="project" value="UniProtKB-KW"/>
</dbReference>
<dbReference type="AlphaFoldDB" id="A0A0C1EMU2"/>
<keyword evidence="1" id="KW-0001">2Fe-2S</keyword>
<dbReference type="PANTHER" id="PTHR21496:SF23">
    <property type="entry name" value="3-PHENYLPROPIONATE_CINNAMIC ACID DIOXYGENASE FERREDOXIN SUBUNIT"/>
    <property type="match status" value="1"/>
</dbReference>
<evidence type="ECO:0000313" key="6">
    <source>
        <dbReference type="EMBL" id="KIA77654.1"/>
    </source>
</evidence>
<dbReference type="Proteomes" id="UP000031307">
    <property type="component" value="Unassembled WGS sequence"/>
</dbReference>
<dbReference type="PATRIC" id="fig|83552.4.peg.1185"/>
<dbReference type="SUPFAM" id="SSF50022">
    <property type="entry name" value="ISP domain"/>
    <property type="match status" value="1"/>
</dbReference>
<evidence type="ECO:0000256" key="4">
    <source>
        <dbReference type="ARBA" id="ARBA00023014"/>
    </source>
</evidence>
<evidence type="ECO:0000256" key="2">
    <source>
        <dbReference type="ARBA" id="ARBA00022723"/>
    </source>
</evidence>
<evidence type="ECO:0000256" key="3">
    <source>
        <dbReference type="ARBA" id="ARBA00023004"/>
    </source>
</evidence>
<protein>
    <recommendedName>
        <fullName evidence="5">Rieske domain-containing protein</fullName>
    </recommendedName>
</protein>